<name>A0A5B7CSC2_PORTR</name>
<organism evidence="2 3">
    <name type="scientific">Portunus trituberculatus</name>
    <name type="common">Swimming crab</name>
    <name type="synonym">Neptunus trituberculatus</name>
    <dbReference type="NCBI Taxonomy" id="210409"/>
    <lineage>
        <taxon>Eukaryota</taxon>
        <taxon>Metazoa</taxon>
        <taxon>Ecdysozoa</taxon>
        <taxon>Arthropoda</taxon>
        <taxon>Crustacea</taxon>
        <taxon>Multicrustacea</taxon>
        <taxon>Malacostraca</taxon>
        <taxon>Eumalacostraca</taxon>
        <taxon>Eucarida</taxon>
        <taxon>Decapoda</taxon>
        <taxon>Pleocyemata</taxon>
        <taxon>Brachyura</taxon>
        <taxon>Eubrachyura</taxon>
        <taxon>Portunoidea</taxon>
        <taxon>Portunidae</taxon>
        <taxon>Portuninae</taxon>
        <taxon>Portunus</taxon>
    </lineage>
</organism>
<dbReference type="EMBL" id="VSRR010000151">
    <property type="protein sequence ID" value="MPC11216.1"/>
    <property type="molecule type" value="Genomic_DNA"/>
</dbReference>
<comment type="caution">
    <text evidence="2">The sequence shown here is derived from an EMBL/GenBank/DDBJ whole genome shotgun (WGS) entry which is preliminary data.</text>
</comment>
<evidence type="ECO:0000256" key="1">
    <source>
        <dbReference type="SAM" id="MobiDB-lite"/>
    </source>
</evidence>
<evidence type="ECO:0000313" key="2">
    <source>
        <dbReference type="EMBL" id="MPC11216.1"/>
    </source>
</evidence>
<feature type="compositionally biased region" description="Polar residues" evidence="1">
    <location>
        <begin position="10"/>
        <end position="26"/>
    </location>
</feature>
<dbReference type="AlphaFoldDB" id="A0A5B7CSC2"/>
<accession>A0A5B7CSC2</accession>
<sequence length="204" mass="21613">MHATVPGRIRNSSSDAPQHGSTTGDTSRALVSVNQTHIQAKGVQHIEGIVTVLAETGKVGAAHITCLGTGTLSCSEEQTASLTLSRKTFFTADTTGASVTGAEEQLREAPAPHTKGLKSMKENGSAQHSEKCPMTIQENDKCVQNGIDWQDSTLTPLHTDLFLMLGDVADLIPVEVEASVKLEVRVDVQDGELGKVVEVKKDVG</sequence>
<evidence type="ECO:0000313" key="3">
    <source>
        <dbReference type="Proteomes" id="UP000324222"/>
    </source>
</evidence>
<gene>
    <name evidence="2" type="ORF">E2C01_003876</name>
</gene>
<dbReference type="Proteomes" id="UP000324222">
    <property type="component" value="Unassembled WGS sequence"/>
</dbReference>
<proteinExistence type="predicted"/>
<protein>
    <submittedName>
        <fullName evidence="2">Uncharacterized protein</fullName>
    </submittedName>
</protein>
<feature type="region of interest" description="Disordered" evidence="1">
    <location>
        <begin position="1"/>
        <end position="26"/>
    </location>
</feature>
<keyword evidence="3" id="KW-1185">Reference proteome</keyword>
<reference evidence="2 3" key="1">
    <citation type="submission" date="2019-05" db="EMBL/GenBank/DDBJ databases">
        <title>Another draft genome of Portunus trituberculatus and its Hox gene families provides insights of decapod evolution.</title>
        <authorList>
            <person name="Jeong J.-H."/>
            <person name="Song I."/>
            <person name="Kim S."/>
            <person name="Choi T."/>
            <person name="Kim D."/>
            <person name="Ryu S."/>
            <person name="Kim W."/>
        </authorList>
    </citation>
    <scope>NUCLEOTIDE SEQUENCE [LARGE SCALE GENOMIC DNA]</scope>
    <source>
        <tissue evidence="2">Muscle</tissue>
    </source>
</reference>